<evidence type="ECO:0000256" key="1">
    <source>
        <dbReference type="SAM" id="Phobius"/>
    </source>
</evidence>
<name>A0A6M0S854_9CYAN</name>
<organism evidence="3 4">
    <name type="scientific">Adonisia turfae CCMR0082</name>
    <dbReference type="NCBI Taxonomy" id="2304604"/>
    <lineage>
        <taxon>Bacteria</taxon>
        <taxon>Bacillati</taxon>
        <taxon>Cyanobacteriota</taxon>
        <taxon>Adonisia</taxon>
        <taxon>Adonisia turfae</taxon>
    </lineage>
</organism>
<dbReference type="EMBL" id="QZCE01000002">
    <property type="protein sequence ID" value="NEZ64657.1"/>
    <property type="molecule type" value="Genomic_DNA"/>
</dbReference>
<comment type="caution">
    <text evidence="3">The sequence shown here is derived from an EMBL/GenBank/DDBJ whole genome shotgun (WGS) entry which is preliminary data.</text>
</comment>
<dbReference type="SMART" id="SM01080">
    <property type="entry name" value="CHASE2"/>
    <property type="match status" value="1"/>
</dbReference>
<keyword evidence="1" id="KW-0812">Transmembrane</keyword>
<evidence type="ECO:0000313" key="3">
    <source>
        <dbReference type="EMBL" id="NEZ64657.1"/>
    </source>
</evidence>
<protein>
    <submittedName>
        <fullName evidence="3">CHASE2 domain-containing protein</fullName>
    </submittedName>
</protein>
<keyword evidence="1" id="KW-1133">Transmembrane helix</keyword>
<feature type="transmembrane region" description="Helical" evidence="1">
    <location>
        <begin position="377"/>
        <end position="397"/>
    </location>
</feature>
<evidence type="ECO:0000313" key="4">
    <source>
        <dbReference type="Proteomes" id="UP000473574"/>
    </source>
</evidence>
<feature type="transmembrane region" description="Helical" evidence="1">
    <location>
        <begin position="751"/>
        <end position="770"/>
    </location>
</feature>
<dbReference type="AlphaFoldDB" id="A0A6M0S854"/>
<keyword evidence="1" id="KW-0472">Membrane</keyword>
<dbReference type="Proteomes" id="UP000473574">
    <property type="component" value="Unassembled WGS sequence"/>
</dbReference>
<feature type="transmembrane region" description="Helical" evidence="1">
    <location>
        <begin position="703"/>
        <end position="720"/>
    </location>
</feature>
<sequence length="780" mass="89045">MTVINKLVVLKLDGYCEHTGVRVFVEIGLEGQPPIAYAQGALPANPDLLRLLTHWRTSYQKLGKSNRTIKPQKILYGGSIKSLITECREAAEDLKTVFNDWLYTSPFQPINLKLREELKRHEIIQIIIQTGEETLQRLPWHLWDFVGTYSSTEIILGSSNATAPAQTNSPKSRRRIRILAVLGHSANINVEADRKLLNNLPGAEVCFLAQPERADVSAQLWDKQWDILFFAGHSETRDAKGCIYLNPTDSLTIGELRHSLRKSIENGLQLAIFNSCDGLGLVHELEQLNLPQMIVMREPIPDWVAQNFLKGFLQALSQGESLYTSVREARERLEGVENDFPCASWLPISYRNLAIPPLNWEKTWSQGYKKFIVLKDIIRPLSVGLIVAVIIILLRTLGLMQTLELKAFDYLIHIRPEITEIEDRVLVVSVDESAIVDQQKRGIKGQGSLSDTALLSLLDHMGSLPRTIGLDIYHDYNFSLAVKDYIQKHQNFYAVCRIGYQKMDRSEEDATEIAPPENLEKSKLGFSNFPLDPDKVIRRQFLGKSKGETCQTDQSFSLRIALDYLSTEMGESFVVDKEENEFKIQNVVFKRIRKDSGGYNFPSRKEATGYQILIQHRKRELEKVDYLRLMSRHETELKDLVKDKVVIIGVDDGKSDLHRSSYDSDKSTPGVELHGHMIDGIISTVMEPDKITPFRWWPELIENVWIIFWSLLSAVLIHIFKYKRLKLIALLCCLASIYACGYYAIIDNIWIPLVPVLLSSVCSSLIVYYLDKIYFRNTSM</sequence>
<feature type="transmembrane region" description="Helical" evidence="1">
    <location>
        <begin position="727"/>
        <end position="745"/>
    </location>
</feature>
<evidence type="ECO:0000259" key="2">
    <source>
        <dbReference type="SMART" id="SM01080"/>
    </source>
</evidence>
<reference evidence="3 4" key="1">
    <citation type="journal article" date="2020" name="Microb. Ecol.">
        <title>Ecogenomics of the Marine Benthic Filamentous Cyanobacterium Adonisia.</title>
        <authorList>
            <person name="Walter J.M."/>
            <person name="Coutinho F.H."/>
            <person name="Leomil L."/>
            <person name="Hargreaves P.I."/>
            <person name="Campeao M.E."/>
            <person name="Vieira V.V."/>
            <person name="Silva B.S."/>
            <person name="Fistarol G.O."/>
            <person name="Salomon P.S."/>
            <person name="Sawabe T."/>
            <person name="Mino S."/>
            <person name="Hosokawa M."/>
            <person name="Miyashita H."/>
            <person name="Maruyama F."/>
            <person name="van Verk M.C."/>
            <person name="Dutilh B.E."/>
            <person name="Thompson C.C."/>
            <person name="Thompson F.L."/>
        </authorList>
    </citation>
    <scope>NUCLEOTIDE SEQUENCE [LARGE SCALE GENOMIC DNA]</scope>
    <source>
        <strain evidence="3 4">CCMR0082</strain>
    </source>
</reference>
<accession>A0A6M0S854</accession>
<dbReference type="RefSeq" id="WP_163665099.1">
    <property type="nucleotide sequence ID" value="NZ_QZCE01000002.1"/>
</dbReference>
<dbReference type="InterPro" id="IPR007890">
    <property type="entry name" value="CHASE2"/>
</dbReference>
<dbReference type="Pfam" id="PF12770">
    <property type="entry name" value="CHAT"/>
    <property type="match status" value="1"/>
</dbReference>
<dbReference type="Pfam" id="PF05226">
    <property type="entry name" value="CHASE2"/>
    <property type="match status" value="1"/>
</dbReference>
<gene>
    <name evidence="3" type="ORF">D0962_17995</name>
</gene>
<dbReference type="InterPro" id="IPR024983">
    <property type="entry name" value="CHAT_dom"/>
</dbReference>
<feature type="domain" description="CHASE2" evidence="2">
    <location>
        <begin position="400"/>
        <end position="716"/>
    </location>
</feature>
<proteinExistence type="predicted"/>